<dbReference type="InterPro" id="IPR050482">
    <property type="entry name" value="Sensor_HK_TwoCompSys"/>
</dbReference>
<dbReference type="InterPro" id="IPR005467">
    <property type="entry name" value="His_kinase_dom"/>
</dbReference>
<evidence type="ECO:0000313" key="8">
    <source>
        <dbReference type="Proteomes" id="UP000597444"/>
    </source>
</evidence>
<dbReference type="Proteomes" id="UP000597444">
    <property type="component" value="Unassembled WGS sequence"/>
</dbReference>
<dbReference type="GO" id="GO:0016020">
    <property type="term" value="C:membrane"/>
    <property type="evidence" value="ECO:0007669"/>
    <property type="project" value="InterPro"/>
</dbReference>
<dbReference type="EMBL" id="BNJK01000001">
    <property type="protein sequence ID" value="GHO94178.1"/>
    <property type="molecule type" value="Genomic_DNA"/>
</dbReference>
<evidence type="ECO:0000256" key="1">
    <source>
        <dbReference type="ARBA" id="ARBA00022679"/>
    </source>
</evidence>
<dbReference type="GO" id="GO:0046983">
    <property type="term" value="F:protein dimerization activity"/>
    <property type="evidence" value="ECO:0007669"/>
    <property type="project" value="InterPro"/>
</dbReference>
<dbReference type="Gene3D" id="3.30.565.10">
    <property type="entry name" value="Histidine kinase-like ATPase, C-terminal domain"/>
    <property type="match status" value="1"/>
</dbReference>
<evidence type="ECO:0000259" key="6">
    <source>
        <dbReference type="PROSITE" id="PS50109"/>
    </source>
</evidence>
<dbReference type="CDD" id="cd16917">
    <property type="entry name" value="HATPase_UhpB-NarQ-NarX-like"/>
    <property type="match status" value="1"/>
</dbReference>
<keyword evidence="4" id="KW-0175">Coiled coil</keyword>
<name>A0A8J3N3B1_9CHLR</name>
<keyword evidence="5" id="KW-0812">Transmembrane</keyword>
<dbReference type="Gene3D" id="1.20.5.1930">
    <property type="match status" value="1"/>
</dbReference>
<keyword evidence="3" id="KW-0902">Two-component regulatory system</keyword>
<comment type="caution">
    <text evidence="7">The sequence shown here is derived from an EMBL/GenBank/DDBJ whole genome shotgun (WGS) entry which is preliminary data.</text>
</comment>
<dbReference type="RefSeq" id="WP_220204934.1">
    <property type="nucleotide sequence ID" value="NZ_BNJK01000001.1"/>
</dbReference>
<dbReference type="SMART" id="SM00387">
    <property type="entry name" value="HATPase_c"/>
    <property type="match status" value="1"/>
</dbReference>
<feature type="coiled-coil region" evidence="4">
    <location>
        <begin position="284"/>
        <end position="318"/>
    </location>
</feature>
<keyword evidence="1" id="KW-0808">Transferase</keyword>
<feature type="transmembrane region" description="Helical" evidence="5">
    <location>
        <begin position="169"/>
        <end position="187"/>
    </location>
</feature>
<evidence type="ECO:0000256" key="4">
    <source>
        <dbReference type="SAM" id="Coils"/>
    </source>
</evidence>
<dbReference type="SUPFAM" id="SSF55874">
    <property type="entry name" value="ATPase domain of HSP90 chaperone/DNA topoisomerase II/histidine kinase"/>
    <property type="match status" value="1"/>
</dbReference>
<evidence type="ECO:0000313" key="7">
    <source>
        <dbReference type="EMBL" id="GHO94178.1"/>
    </source>
</evidence>
<dbReference type="Pfam" id="PF07730">
    <property type="entry name" value="HisKA_3"/>
    <property type="match status" value="1"/>
</dbReference>
<dbReference type="Pfam" id="PF02518">
    <property type="entry name" value="HATPase_c"/>
    <property type="match status" value="1"/>
</dbReference>
<sequence>MADTSIADEIYLNKKKSFSKEILTRLSSWSAHMRSNLALTGWVILGLALITLLATILARFPGWFGPVFFGPKADVLVMNAGSAARQVVGEKTTKTLLMITISDANNLLSTLLPVLVTLFLYSVMSATGITRTPSRLASSAFFSWLAASLMLLAVGITILLVASPGASSPFQYCLLFYAFTAYARVALSKKQSWLVEGVVLVIVLCVLATVHPQKQLLAPALGTMDTVPGYPQRVNYSFDDGNQLMLRIPLLGIQVGWTLQWFETIVWAIGLLCLHIFTGIGVHERAARQRSELLIKELTQAQEQLRAYALRAEELATMRERTRVAREVHDTLAQGLAAIKMHLETSSKVFPETPAMAQKHLERARELAGEYLQETRNSILNLRTGVLRGRTLPVALSELVAGWRPAAGTHGSTFCVSGSEKEDAVFWQTLSPAIELSCYRIVQEALSNATRHGLAQHIDVELSMEKEELCLTITDDGVGFDPAALTPRQTGGFGIIGMHERLKQLGGRLEIISAPTTGTQVVAMIPLISARHDELVSR</sequence>
<feature type="transmembrane region" description="Helical" evidence="5">
    <location>
        <begin position="141"/>
        <end position="163"/>
    </location>
</feature>
<proteinExistence type="predicted"/>
<dbReference type="InterPro" id="IPR003594">
    <property type="entry name" value="HATPase_dom"/>
</dbReference>
<dbReference type="InterPro" id="IPR036890">
    <property type="entry name" value="HATPase_C_sf"/>
</dbReference>
<gene>
    <name evidence="7" type="ORF">KSF_042260</name>
</gene>
<evidence type="ECO:0000256" key="3">
    <source>
        <dbReference type="ARBA" id="ARBA00023012"/>
    </source>
</evidence>
<dbReference type="InterPro" id="IPR011712">
    <property type="entry name" value="Sig_transdc_His_kin_sub3_dim/P"/>
</dbReference>
<keyword evidence="5" id="KW-1133">Transmembrane helix</keyword>
<keyword evidence="2" id="KW-0418">Kinase</keyword>
<feature type="domain" description="Histidine kinase" evidence="6">
    <location>
        <begin position="440"/>
        <end position="529"/>
    </location>
</feature>
<feature type="transmembrane region" description="Helical" evidence="5">
    <location>
        <begin position="194"/>
        <end position="211"/>
    </location>
</feature>
<organism evidence="7 8">
    <name type="scientific">Reticulibacter mediterranei</name>
    <dbReference type="NCBI Taxonomy" id="2778369"/>
    <lineage>
        <taxon>Bacteria</taxon>
        <taxon>Bacillati</taxon>
        <taxon>Chloroflexota</taxon>
        <taxon>Ktedonobacteria</taxon>
        <taxon>Ktedonobacterales</taxon>
        <taxon>Reticulibacteraceae</taxon>
        <taxon>Reticulibacter</taxon>
    </lineage>
</organism>
<dbReference type="AlphaFoldDB" id="A0A8J3N3B1"/>
<keyword evidence="5" id="KW-0472">Membrane</keyword>
<dbReference type="PANTHER" id="PTHR24421">
    <property type="entry name" value="NITRATE/NITRITE SENSOR PROTEIN NARX-RELATED"/>
    <property type="match status" value="1"/>
</dbReference>
<keyword evidence="8" id="KW-1185">Reference proteome</keyword>
<feature type="transmembrane region" description="Helical" evidence="5">
    <location>
        <begin position="107"/>
        <end position="129"/>
    </location>
</feature>
<evidence type="ECO:0000256" key="2">
    <source>
        <dbReference type="ARBA" id="ARBA00022777"/>
    </source>
</evidence>
<dbReference type="GO" id="GO:0000155">
    <property type="term" value="F:phosphorelay sensor kinase activity"/>
    <property type="evidence" value="ECO:0007669"/>
    <property type="project" value="InterPro"/>
</dbReference>
<feature type="transmembrane region" description="Helical" evidence="5">
    <location>
        <begin position="37"/>
        <end position="58"/>
    </location>
</feature>
<accession>A0A8J3N3B1</accession>
<feature type="transmembrane region" description="Helical" evidence="5">
    <location>
        <begin position="264"/>
        <end position="282"/>
    </location>
</feature>
<protein>
    <recommendedName>
        <fullName evidence="6">Histidine kinase domain-containing protein</fullName>
    </recommendedName>
</protein>
<evidence type="ECO:0000256" key="5">
    <source>
        <dbReference type="SAM" id="Phobius"/>
    </source>
</evidence>
<dbReference type="PROSITE" id="PS50109">
    <property type="entry name" value="HIS_KIN"/>
    <property type="match status" value="1"/>
</dbReference>
<reference evidence="7" key="1">
    <citation type="submission" date="2020-10" db="EMBL/GenBank/DDBJ databases">
        <title>Taxonomic study of unclassified bacteria belonging to the class Ktedonobacteria.</title>
        <authorList>
            <person name="Yabe S."/>
            <person name="Wang C.M."/>
            <person name="Zheng Y."/>
            <person name="Sakai Y."/>
            <person name="Cavaletti L."/>
            <person name="Monciardini P."/>
            <person name="Donadio S."/>
        </authorList>
    </citation>
    <scope>NUCLEOTIDE SEQUENCE</scope>
    <source>
        <strain evidence="7">ID150040</strain>
    </source>
</reference>